<evidence type="ECO:0000256" key="1">
    <source>
        <dbReference type="ARBA" id="ARBA00004651"/>
    </source>
</evidence>
<gene>
    <name evidence="9" type="ORF">CEY11_03420</name>
</gene>
<evidence type="ECO:0000256" key="3">
    <source>
        <dbReference type="ARBA" id="ARBA00022475"/>
    </source>
</evidence>
<comment type="similarity">
    <text evidence="7">Belongs to the binding-protein-dependent transport system permease family.</text>
</comment>
<dbReference type="RefSeq" id="WP_088601940.1">
    <property type="nucleotide sequence ID" value="NZ_NJIH01000002.1"/>
</dbReference>
<evidence type="ECO:0000256" key="4">
    <source>
        <dbReference type="ARBA" id="ARBA00022692"/>
    </source>
</evidence>
<keyword evidence="6 7" id="KW-0472">Membrane</keyword>
<dbReference type="PROSITE" id="PS50928">
    <property type="entry name" value="ABC_TM1"/>
    <property type="match status" value="1"/>
</dbReference>
<evidence type="ECO:0000313" key="9">
    <source>
        <dbReference type="EMBL" id="OWT65791.1"/>
    </source>
</evidence>
<keyword evidence="5 7" id="KW-1133">Transmembrane helix</keyword>
<dbReference type="CDD" id="cd06261">
    <property type="entry name" value="TM_PBP2"/>
    <property type="match status" value="1"/>
</dbReference>
<dbReference type="Pfam" id="PF00528">
    <property type="entry name" value="BPD_transp_1"/>
    <property type="match status" value="1"/>
</dbReference>
<name>A0A225N1Q8_9BURK</name>
<dbReference type="Proteomes" id="UP000214603">
    <property type="component" value="Unassembled WGS sequence"/>
</dbReference>
<keyword evidence="2 7" id="KW-0813">Transport</keyword>
<feature type="transmembrane region" description="Helical" evidence="7">
    <location>
        <begin position="101"/>
        <end position="123"/>
    </location>
</feature>
<dbReference type="InterPro" id="IPR000515">
    <property type="entry name" value="MetI-like"/>
</dbReference>
<evidence type="ECO:0000256" key="7">
    <source>
        <dbReference type="RuleBase" id="RU363032"/>
    </source>
</evidence>
<dbReference type="PANTHER" id="PTHR43163:SF6">
    <property type="entry name" value="DIPEPTIDE TRANSPORT SYSTEM PERMEASE PROTEIN DPPB-RELATED"/>
    <property type="match status" value="1"/>
</dbReference>
<evidence type="ECO:0000259" key="8">
    <source>
        <dbReference type="PROSITE" id="PS50928"/>
    </source>
</evidence>
<reference evidence="10" key="1">
    <citation type="submission" date="2017-06" db="EMBL/GenBank/DDBJ databases">
        <title>Herbaspirillum phytohormonus sp. nov., isolated from the root nodule of Robinia pseudoacacia in lead-zinc mine.</title>
        <authorList>
            <person name="Fan M."/>
            <person name="Lin Y."/>
        </authorList>
    </citation>
    <scope>NUCLEOTIDE SEQUENCE [LARGE SCALE GENOMIC DNA]</scope>
    <source>
        <strain evidence="10">SC-089</strain>
    </source>
</reference>
<feature type="transmembrane region" description="Helical" evidence="7">
    <location>
        <begin position="174"/>
        <end position="193"/>
    </location>
</feature>
<accession>A0A225N1Q8</accession>
<dbReference type="EMBL" id="NJIH01000002">
    <property type="protein sequence ID" value="OWT65791.1"/>
    <property type="molecule type" value="Genomic_DNA"/>
</dbReference>
<dbReference type="InterPro" id="IPR045621">
    <property type="entry name" value="BPD_transp_1_N"/>
</dbReference>
<feature type="transmembrane region" description="Helical" evidence="7">
    <location>
        <begin position="229"/>
        <end position="254"/>
    </location>
</feature>
<evidence type="ECO:0000313" key="10">
    <source>
        <dbReference type="Proteomes" id="UP000214603"/>
    </source>
</evidence>
<dbReference type="GO" id="GO:0005886">
    <property type="term" value="C:plasma membrane"/>
    <property type="evidence" value="ECO:0007669"/>
    <property type="project" value="UniProtKB-SubCell"/>
</dbReference>
<sequence length="307" mass="33692">MMRFVMGRFFHAALVVAALLILVFLIVHLTGDPAALALGTDSTHEEIVAFRHDMGFDRPLWIQFLSFARGVLLHAEFGNSLRYQEPALPIVLERLPATLELTFAAMGVALLIGVPTGLFAAILRGTWRDALLRIIALLGQSAPVFWIGILLIQVFAVQLGWFPSSGRDNGWMSIALPALTLSAYSTASITRLLRASVLDTLTQDFVRTARAKGVSALVVTLRHVLRNSLLPVVTLVAMQFGTLLGGAVITESIFAWPGLGRLVVQAIYNRDIFLIQAAVFTIAVLFVAINFVMDILYMALDPRIRLR</sequence>
<evidence type="ECO:0000256" key="6">
    <source>
        <dbReference type="ARBA" id="ARBA00023136"/>
    </source>
</evidence>
<dbReference type="InterPro" id="IPR035906">
    <property type="entry name" value="MetI-like_sf"/>
</dbReference>
<dbReference type="OrthoDB" id="9803623at2"/>
<proteinExistence type="inferred from homology"/>
<dbReference type="SUPFAM" id="SSF161098">
    <property type="entry name" value="MetI-like"/>
    <property type="match status" value="1"/>
</dbReference>
<evidence type="ECO:0000256" key="5">
    <source>
        <dbReference type="ARBA" id="ARBA00022989"/>
    </source>
</evidence>
<comment type="caution">
    <text evidence="9">The sequence shown here is derived from an EMBL/GenBank/DDBJ whole genome shotgun (WGS) entry which is preliminary data.</text>
</comment>
<feature type="domain" description="ABC transmembrane type-1" evidence="8">
    <location>
        <begin position="95"/>
        <end position="297"/>
    </location>
</feature>
<dbReference type="Gene3D" id="1.10.3720.10">
    <property type="entry name" value="MetI-like"/>
    <property type="match status" value="1"/>
</dbReference>
<dbReference type="PANTHER" id="PTHR43163">
    <property type="entry name" value="DIPEPTIDE TRANSPORT SYSTEM PERMEASE PROTEIN DPPB-RELATED"/>
    <property type="match status" value="1"/>
</dbReference>
<dbReference type="Pfam" id="PF19300">
    <property type="entry name" value="BPD_transp_1_N"/>
    <property type="match status" value="1"/>
</dbReference>
<feature type="transmembrane region" description="Helical" evidence="7">
    <location>
        <begin position="274"/>
        <end position="300"/>
    </location>
</feature>
<dbReference type="AlphaFoldDB" id="A0A225N1Q8"/>
<keyword evidence="3" id="KW-1003">Cell membrane</keyword>
<feature type="transmembrane region" description="Helical" evidence="7">
    <location>
        <begin position="144"/>
        <end position="162"/>
    </location>
</feature>
<organism evidence="9 10">
    <name type="scientific">Candidimonas nitroreducens</name>
    <dbReference type="NCBI Taxonomy" id="683354"/>
    <lineage>
        <taxon>Bacteria</taxon>
        <taxon>Pseudomonadati</taxon>
        <taxon>Pseudomonadota</taxon>
        <taxon>Betaproteobacteria</taxon>
        <taxon>Burkholderiales</taxon>
        <taxon>Alcaligenaceae</taxon>
        <taxon>Candidimonas</taxon>
    </lineage>
</organism>
<evidence type="ECO:0000256" key="2">
    <source>
        <dbReference type="ARBA" id="ARBA00022448"/>
    </source>
</evidence>
<dbReference type="GO" id="GO:0055085">
    <property type="term" value="P:transmembrane transport"/>
    <property type="evidence" value="ECO:0007669"/>
    <property type="project" value="InterPro"/>
</dbReference>
<comment type="subcellular location">
    <subcellularLocation>
        <location evidence="1 7">Cell membrane</location>
        <topology evidence="1 7">Multi-pass membrane protein</topology>
    </subcellularLocation>
</comment>
<protein>
    <submittedName>
        <fullName evidence="9">ABC transporter permease</fullName>
    </submittedName>
</protein>
<keyword evidence="10" id="KW-1185">Reference proteome</keyword>
<keyword evidence="4 7" id="KW-0812">Transmembrane</keyword>